<comment type="caution">
    <text evidence="2">The sequence shown here is derived from an EMBL/GenBank/DDBJ whole genome shotgun (WGS) entry which is preliminary data.</text>
</comment>
<protein>
    <submittedName>
        <fullName evidence="2">Uncharacterized protein</fullName>
    </submittedName>
</protein>
<name>A0ABQ4XUE8_9ASTR</name>
<evidence type="ECO:0000313" key="2">
    <source>
        <dbReference type="EMBL" id="GJS68972.1"/>
    </source>
</evidence>
<evidence type="ECO:0000256" key="1">
    <source>
        <dbReference type="SAM" id="MobiDB-lite"/>
    </source>
</evidence>
<feature type="region of interest" description="Disordered" evidence="1">
    <location>
        <begin position="65"/>
        <end position="103"/>
    </location>
</feature>
<accession>A0ABQ4XUE8</accession>
<reference evidence="2" key="1">
    <citation type="journal article" date="2022" name="Int. J. Mol. Sci.">
        <title>Draft Genome of Tanacetum Coccineum: Genomic Comparison of Closely Related Tanacetum-Family Plants.</title>
        <authorList>
            <person name="Yamashiro T."/>
            <person name="Shiraishi A."/>
            <person name="Nakayama K."/>
            <person name="Satake H."/>
        </authorList>
    </citation>
    <scope>NUCLEOTIDE SEQUENCE</scope>
</reference>
<organism evidence="2 3">
    <name type="scientific">Tanacetum coccineum</name>
    <dbReference type="NCBI Taxonomy" id="301880"/>
    <lineage>
        <taxon>Eukaryota</taxon>
        <taxon>Viridiplantae</taxon>
        <taxon>Streptophyta</taxon>
        <taxon>Embryophyta</taxon>
        <taxon>Tracheophyta</taxon>
        <taxon>Spermatophyta</taxon>
        <taxon>Magnoliopsida</taxon>
        <taxon>eudicotyledons</taxon>
        <taxon>Gunneridae</taxon>
        <taxon>Pentapetalae</taxon>
        <taxon>asterids</taxon>
        <taxon>campanulids</taxon>
        <taxon>Asterales</taxon>
        <taxon>Asteraceae</taxon>
        <taxon>Asteroideae</taxon>
        <taxon>Anthemideae</taxon>
        <taxon>Anthemidinae</taxon>
        <taxon>Tanacetum</taxon>
    </lineage>
</organism>
<gene>
    <name evidence="2" type="ORF">Tco_0683537</name>
</gene>
<dbReference type="Proteomes" id="UP001151760">
    <property type="component" value="Unassembled WGS sequence"/>
</dbReference>
<feature type="region of interest" description="Disordered" evidence="1">
    <location>
        <begin position="1"/>
        <end position="36"/>
    </location>
</feature>
<reference evidence="2" key="2">
    <citation type="submission" date="2022-01" db="EMBL/GenBank/DDBJ databases">
        <authorList>
            <person name="Yamashiro T."/>
            <person name="Shiraishi A."/>
            <person name="Satake H."/>
            <person name="Nakayama K."/>
        </authorList>
    </citation>
    <scope>NUCLEOTIDE SEQUENCE</scope>
</reference>
<feature type="compositionally biased region" description="Polar residues" evidence="1">
    <location>
        <begin position="65"/>
        <end position="100"/>
    </location>
</feature>
<proteinExistence type="predicted"/>
<sequence length="218" mass="24324">MSETSVANDTPGLVPQRQKASDYDNPDPAPELQNVSPLVDTTVTSQQELDLFFGPLYDEFFNDGTSHVNKSSSPTNNSAPQDTHPSTNIHPTSEPSTPTNVHVEENNDNQAEFTNPFCTSVQENAESSSCNIVFGCSWFKFGFGHLCGLLEVVRDYGFDCDLGHHSRLFEFSPLSVCDNMRLRDPTLDVTNADEIIRFHNWLIAMGDCHTPPRQKREV</sequence>
<evidence type="ECO:0000313" key="3">
    <source>
        <dbReference type="Proteomes" id="UP001151760"/>
    </source>
</evidence>
<keyword evidence="3" id="KW-1185">Reference proteome</keyword>
<dbReference type="EMBL" id="BQNB010009829">
    <property type="protein sequence ID" value="GJS68972.1"/>
    <property type="molecule type" value="Genomic_DNA"/>
</dbReference>